<evidence type="ECO:0000313" key="3">
    <source>
        <dbReference type="Proteomes" id="UP000315295"/>
    </source>
</evidence>
<evidence type="ECO:0000313" key="2">
    <source>
        <dbReference type="EMBL" id="TQD68687.1"/>
    </source>
</evidence>
<dbReference type="EMBL" id="VIEB01011588">
    <property type="protein sequence ID" value="TQD68687.1"/>
    <property type="molecule type" value="Genomic_DNA"/>
</dbReference>
<accession>A0A540K347</accession>
<sequence>MNLVRRGVRLETNCPHCGNEGETQVHLFFKCPYARVFWFGSPLQMDVVSVEGEDFLECWKWLCRKYGLEVEGVQFMRWVVCGLWRIWKCRDQMVFEKTMVEPNVALELLQGHWGELDVLTESIHGLQVVHVRLGVRGLGGHG</sequence>
<gene>
    <name evidence="2" type="ORF">C1H46_045780</name>
</gene>
<organism evidence="2 3">
    <name type="scientific">Malus baccata</name>
    <name type="common">Siberian crab apple</name>
    <name type="synonym">Pyrus baccata</name>
    <dbReference type="NCBI Taxonomy" id="106549"/>
    <lineage>
        <taxon>Eukaryota</taxon>
        <taxon>Viridiplantae</taxon>
        <taxon>Streptophyta</taxon>
        <taxon>Embryophyta</taxon>
        <taxon>Tracheophyta</taxon>
        <taxon>Spermatophyta</taxon>
        <taxon>Magnoliopsida</taxon>
        <taxon>eudicotyledons</taxon>
        <taxon>Gunneridae</taxon>
        <taxon>Pentapetalae</taxon>
        <taxon>rosids</taxon>
        <taxon>fabids</taxon>
        <taxon>Rosales</taxon>
        <taxon>Rosaceae</taxon>
        <taxon>Amygdaloideae</taxon>
        <taxon>Maleae</taxon>
        <taxon>Malus</taxon>
    </lineage>
</organism>
<comment type="caution">
    <text evidence="2">The sequence shown here is derived from an EMBL/GenBank/DDBJ whole genome shotgun (WGS) entry which is preliminary data.</text>
</comment>
<proteinExistence type="predicted"/>
<dbReference type="Proteomes" id="UP000315295">
    <property type="component" value="Unassembled WGS sequence"/>
</dbReference>
<reference evidence="2 3" key="1">
    <citation type="journal article" date="2019" name="G3 (Bethesda)">
        <title>Sequencing of a Wild Apple (Malus baccata) Genome Unravels the Differences Between Cultivated and Wild Apple Species Regarding Disease Resistance and Cold Tolerance.</title>
        <authorList>
            <person name="Chen X."/>
        </authorList>
    </citation>
    <scope>NUCLEOTIDE SEQUENCE [LARGE SCALE GENOMIC DNA]</scope>
    <source>
        <strain evidence="3">cv. Shandingzi</strain>
        <tissue evidence="2">Leaves</tissue>
    </source>
</reference>
<feature type="domain" description="Reverse transcriptase zinc-binding" evidence="1">
    <location>
        <begin position="2"/>
        <end position="38"/>
    </location>
</feature>
<name>A0A540K347_MALBA</name>
<protein>
    <recommendedName>
        <fullName evidence="1">Reverse transcriptase zinc-binding domain-containing protein</fullName>
    </recommendedName>
</protein>
<dbReference type="InterPro" id="IPR026960">
    <property type="entry name" value="RVT-Znf"/>
</dbReference>
<keyword evidence="3" id="KW-1185">Reference proteome</keyword>
<dbReference type="Pfam" id="PF13966">
    <property type="entry name" value="zf-RVT"/>
    <property type="match status" value="1"/>
</dbReference>
<dbReference type="STRING" id="106549.A0A540K347"/>
<evidence type="ECO:0000259" key="1">
    <source>
        <dbReference type="Pfam" id="PF13966"/>
    </source>
</evidence>
<dbReference type="AlphaFoldDB" id="A0A540K347"/>